<comment type="caution">
    <text evidence="3">The sequence shown here is derived from an EMBL/GenBank/DDBJ whole genome shotgun (WGS) entry which is preliminary data.</text>
</comment>
<dbReference type="GO" id="GO:0003723">
    <property type="term" value="F:RNA binding"/>
    <property type="evidence" value="ECO:0007669"/>
    <property type="project" value="InterPro"/>
</dbReference>
<dbReference type="Gene3D" id="1.25.40.10">
    <property type="entry name" value="Tetratricopeptide repeat domain"/>
    <property type="match status" value="1"/>
</dbReference>
<dbReference type="InterPro" id="IPR046960">
    <property type="entry name" value="PPR_At4g14850-like_plant"/>
</dbReference>
<dbReference type="EMBL" id="MNCJ02000319">
    <property type="protein sequence ID" value="KAF5808866.1"/>
    <property type="molecule type" value="Genomic_DNA"/>
</dbReference>
<dbReference type="GO" id="GO:0009451">
    <property type="term" value="P:RNA modification"/>
    <property type="evidence" value="ECO:0007669"/>
    <property type="project" value="InterPro"/>
</dbReference>
<evidence type="ECO:0000256" key="2">
    <source>
        <dbReference type="PROSITE-ProRule" id="PRU00708"/>
    </source>
</evidence>
<sequence length="160" mass="18108">MLMDLCAISVLRCTLVSNLTKTGFNSHIYTATALTDMYMKFKHQFLYSALKVFDEITEPNTTSINVVIFGFCQNGCYKKAFEVFKRFSEFKVRPDSVTVANLLTGCDVSVKDGQQVHCWAVKIGVETDIYVATSLVTRYFNCKQPLTASVVFKRIGRKKL</sequence>
<dbReference type="InterPro" id="IPR002885">
    <property type="entry name" value="PPR_rpt"/>
</dbReference>
<dbReference type="NCBIfam" id="TIGR00756">
    <property type="entry name" value="PPR"/>
    <property type="match status" value="1"/>
</dbReference>
<protein>
    <submittedName>
        <fullName evidence="3">Tetratricopeptide-like helical domain superfamily</fullName>
    </submittedName>
</protein>
<dbReference type="PROSITE" id="PS51375">
    <property type="entry name" value="PPR"/>
    <property type="match status" value="1"/>
</dbReference>
<dbReference type="Gramene" id="mRNA:HanXRQr2_Chr04g0150441">
    <property type="protein sequence ID" value="CDS:HanXRQr2_Chr04g0150441.1"/>
    <property type="gene ID" value="HanXRQr2_Chr04g0150441"/>
</dbReference>
<evidence type="ECO:0000256" key="1">
    <source>
        <dbReference type="ARBA" id="ARBA00022737"/>
    </source>
</evidence>
<dbReference type="InterPro" id="IPR011990">
    <property type="entry name" value="TPR-like_helical_dom_sf"/>
</dbReference>
<proteinExistence type="predicted"/>
<dbReference type="AlphaFoldDB" id="A0A9K3NQF6"/>
<reference evidence="3" key="1">
    <citation type="journal article" date="2017" name="Nature">
        <title>The sunflower genome provides insights into oil metabolism, flowering and Asterid evolution.</title>
        <authorList>
            <person name="Badouin H."/>
            <person name="Gouzy J."/>
            <person name="Grassa C.J."/>
            <person name="Murat F."/>
            <person name="Staton S.E."/>
            <person name="Cottret L."/>
            <person name="Lelandais-Briere C."/>
            <person name="Owens G.L."/>
            <person name="Carrere S."/>
            <person name="Mayjonade B."/>
            <person name="Legrand L."/>
            <person name="Gill N."/>
            <person name="Kane N.C."/>
            <person name="Bowers J.E."/>
            <person name="Hubner S."/>
            <person name="Bellec A."/>
            <person name="Berard A."/>
            <person name="Berges H."/>
            <person name="Blanchet N."/>
            <person name="Boniface M.C."/>
            <person name="Brunel D."/>
            <person name="Catrice O."/>
            <person name="Chaidir N."/>
            <person name="Claudel C."/>
            <person name="Donnadieu C."/>
            <person name="Faraut T."/>
            <person name="Fievet G."/>
            <person name="Helmstetter N."/>
            <person name="King M."/>
            <person name="Knapp S.J."/>
            <person name="Lai Z."/>
            <person name="Le Paslier M.C."/>
            <person name="Lippi Y."/>
            <person name="Lorenzon L."/>
            <person name="Mandel J.R."/>
            <person name="Marage G."/>
            <person name="Marchand G."/>
            <person name="Marquand E."/>
            <person name="Bret-Mestries E."/>
            <person name="Morien E."/>
            <person name="Nambeesan S."/>
            <person name="Nguyen T."/>
            <person name="Pegot-Espagnet P."/>
            <person name="Pouilly N."/>
            <person name="Raftis F."/>
            <person name="Sallet E."/>
            <person name="Schiex T."/>
            <person name="Thomas J."/>
            <person name="Vandecasteele C."/>
            <person name="Vares D."/>
            <person name="Vear F."/>
            <person name="Vautrin S."/>
            <person name="Crespi M."/>
            <person name="Mangin B."/>
            <person name="Burke J.M."/>
            <person name="Salse J."/>
            <person name="Munos S."/>
            <person name="Vincourt P."/>
            <person name="Rieseberg L.H."/>
            <person name="Langlade N.B."/>
        </authorList>
    </citation>
    <scope>NUCLEOTIDE SEQUENCE</scope>
    <source>
        <tissue evidence="3">Leaves</tissue>
    </source>
</reference>
<evidence type="ECO:0000313" key="3">
    <source>
        <dbReference type="EMBL" id="KAF5808866.1"/>
    </source>
</evidence>
<name>A0A9K3NQF6_HELAN</name>
<keyword evidence="4" id="KW-1185">Reference proteome</keyword>
<keyword evidence="1" id="KW-0677">Repeat</keyword>
<dbReference type="Pfam" id="PF13041">
    <property type="entry name" value="PPR_2"/>
    <property type="match status" value="1"/>
</dbReference>
<accession>A0A9K3NQF6</accession>
<feature type="repeat" description="PPR" evidence="2">
    <location>
        <begin position="60"/>
        <end position="94"/>
    </location>
</feature>
<dbReference type="PANTHER" id="PTHR47926">
    <property type="entry name" value="PENTATRICOPEPTIDE REPEAT-CONTAINING PROTEIN"/>
    <property type="match status" value="1"/>
</dbReference>
<evidence type="ECO:0000313" key="4">
    <source>
        <dbReference type="Proteomes" id="UP000215914"/>
    </source>
</evidence>
<gene>
    <name evidence="3" type="ORF">HanXRQr2_Chr04g0150441</name>
</gene>
<organism evidence="3 4">
    <name type="scientific">Helianthus annuus</name>
    <name type="common">Common sunflower</name>
    <dbReference type="NCBI Taxonomy" id="4232"/>
    <lineage>
        <taxon>Eukaryota</taxon>
        <taxon>Viridiplantae</taxon>
        <taxon>Streptophyta</taxon>
        <taxon>Embryophyta</taxon>
        <taxon>Tracheophyta</taxon>
        <taxon>Spermatophyta</taxon>
        <taxon>Magnoliopsida</taxon>
        <taxon>eudicotyledons</taxon>
        <taxon>Gunneridae</taxon>
        <taxon>Pentapetalae</taxon>
        <taxon>asterids</taxon>
        <taxon>campanulids</taxon>
        <taxon>Asterales</taxon>
        <taxon>Asteraceae</taxon>
        <taxon>Asteroideae</taxon>
        <taxon>Heliantheae alliance</taxon>
        <taxon>Heliantheae</taxon>
        <taxon>Helianthus</taxon>
    </lineage>
</organism>
<dbReference type="Proteomes" id="UP000215914">
    <property type="component" value="Unassembled WGS sequence"/>
</dbReference>
<reference evidence="3" key="2">
    <citation type="submission" date="2020-06" db="EMBL/GenBank/DDBJ databases">
        <title>Helianthus annuus Genome sequencing and assembly Release 2.</title>
        <authorList>
            <person name="Gouzy J."/>
            <person name="Langlade N."/>
            <person name="Munos S."/>
        </authorList>
    </citation>
    <scope>NUCLEOTIDE SEQUENCE</scope>
    <source>
        <tissue evidence="3">Leaves</tissue>
    </source>
</reference>